<dbReference type="InterPro" id="IPR046985">
    <property type="entry name" value="IP5"/>
</dbReference>
<sequence>MGNCVCKSLDRNRVKENTVSRNGCRGMRDLRVFPGDEGIRKSFEDHTSEAETVMDCQKRACEKKGIHREDIIERAENKSGLSLNGGPDLCLYTVTWNMNSKVACHDLLKLLGGERGTFDFYVVGLQEAPKVDIASSVLKVLGPNYSLVKAAVMQSLRLYIFGRKCWDPFVRDVKVDRIRGGGLGSVVGRQKGAVAISFSFMHTSFLFISCHLAPHEGNVDERNSQYKHIGQTIFSKSCRKIQSPSCLQSPNRLIRPSWLKKERKTIHPNSLERSDVVVWLGDLNYRIEGSRRLVGSLINENLQQLRAQDQLSREANKGEIFHRFFEGPLSFPPTYKYDIGTDDYDTSTKKRIPSWTDRILYRINSPGNIKAHVEDYDCIDSIKASDHRPVKSHLCLKFRRPLVDRLQSTTA</sequence>
<dbReference type="GO" id="GO:0004439">
    <property type="term" value="F:phosphatidylinositol-4,5-bisphosphate 5-phosphatase activity"/>
    <property type="evidence" value="ECO:0007669"/>
    <property type="project" value="TreeGrafter"/>
</dbReference>
<dbReference type="Pfam" id="PF22669">
    <property type="entry name" value="Exo_endo_phos2"/>
    <property type="match status" value="1"/>
</dbReference>
<dbReference type="GO" id="GO:0046856">
    <property type="term" value="P:phosphatidylinositol dephosphorylation"/>
    <property type="evidence" value="ECO:0007669"/>
    <property type="project" value="InterPro"/>
</dbReference>
<evidence type="ECO:0000313" key="3">
    <source>
        <dbReference type="EMBL" id="JAG96340.1"/>
    </source>
</evidence>
<dbReference type="GO" id="GO:0043813">
    <property type="term" value="F:phosphatidylinositol-3,5-bisphosphate 5-phosphatase activity"/>
    <property type="evidence" value="ECO:0007669"/>
    <property type="project" value="TreeGrafter"/>
</dbReference>
<dbReference type="Gene3D" id="3.60.10.10">
    <property type="entry name" value="Endonuclease/exonuclease/phosphatase"/>
    <property type="match status" value="1"/>
</dbReference>
<proteinExistence type="inferred from homology"/>
<accession>A0A0D6R359</accession>
<dbReference type="AlphaFoldDB" id="A0A0D6R359"/>
<comment type="similarity">
    <text evidence="1">Belongs to the inositol polyphosphate 5-phosphatase family.</text>
</comment>
<dbReference type="SUPFAM" id="SSF56219">
    <property type="entry name" value="DNase I-like"/>
    <property type="match status" value="1"/>
</dbReference>
<dbReference type="InterPro" id="IPR036691">
    <property type="entry name" value="Endo/exonu/phosph_ase_sf"/>
</dbReference>
<dbReference type="PANTHER" id="PTHR11200:SF275">
    <property type="entry name" value="LD06095P"/>
    <property type="match status" value="1"/>
</dbReference>
<name>A0A0D6R359_ARACU</name>
<protein>
    <recommendedName>
        <fullName evidence="2">Inositol polyphosphate-related phosphatase domain-containing protein</fullName>
    </recommendedName>
</protein>
<dbReference type="GO" id="GO:0034485">
    <property type="term" value="F:phosphatidylinositol-3,4,5-trisphosphate 5-phosphatase activity"/>
    <property type="evidence" value="ECO:0007669"/>
    <property type="project" value="TreeGrafter"/>
</dbReference>
<dbReference type="PANTHER" id="PTHR11200">
    <property type="entry name" value="INOSITOL 5-PHOSPHATASE"/>
    <property type="match status" value="1"/>
</dbReference>
<feature type="domain" description="Inositol polyphosphate-related phosphatase" evidence="2">
    <location>
        <begin position="87"/>
        <end position="402"/>
    </location>
</feature>
<dbReference type="GO" id="GO:0005886">
    <property type="term" value="C:plasma membrane"/>
    <property type="evidence" value="ECO:0007669"/>
    <property type="project" value="TreeGrafter"/>
</dbReference>
<dbReference type="SMART" id="SM00128">
    <property type="entry name" value="IPPc"/>
    <property type="match status" value="1"/>
</dbReference>
<dbReference type="InterPro" id="IPR000300">
    <property type="entry name" value="IPPc"/>
</dbReference>
<dbReference type="EMBL" id="GCKF01037752">
    <property type="protein sequence ID" value="JAG96340.1"/>
    <property type="molecule type" value="Transcribed_RNA"/>
</dbReference>
<evidence type="ECO:0000259" key="2">
    <source>
        <dbReference type="SMART" id="SM00128"/>
    </source>
</evidence>
<evidence type="ECO:0000256" key="1">
    <source>
        <dbReference type="ARBA" id="ARBA00010768"/>
    </source>
</evidence>
<reference evidence="3" key="1">
    <citation type="submission" date="2015-03" db="EMBL/GenBank/DDBJ databases">
        <title>A transcriptome of Araucaria cunninghamii, an australian fine timber species.</title>
        <authorList>
            <person name="Jing Yi C.J.Y."/>
            <person name="Yin San L.Y.S."/>
            <person name="Abdul Karim S.S."/>
            <person name="Wan Azmi N.N."/>
            <person name="Hercus R.R."/>
            <person name="Croft L.L."/>
        </authorList>
    </citation>
    <scope>NUCLEOTIDE SEQUENCE</scope>
    <source>
        <strain evidence="3">MI0301</strain>
        <tissue evidence="3">Leaf</tissue>
    </source>
</reference>
<organism evidence="3">
    <name type="scientific">Araucaria cunninghamii</name>
    <name type="common">Hoop pine</name>
    <name type="synonym">Moreton Bay pine</name>
    <dbReference type="NCBI Taxonomy" id="56994"/>
    <lineage>
        <taxon>Eukaryota</taxon>
        <taxon>Viridiplantae</taxon>
        <taxon>Streptophyta</taxon>
        <taxon>Embryophyta</taxon>
        <taxon>Tracheophyta</taxon>
        <taxon>Spermatophyta</taxon>
        <taxon>Pinopsida</taxon>
        <taxon>Pinidae</taxon>
        <taxon>Conifers II</taxon>
        <taxon>Araucariales</taxon>
        <taxon>Araucariaceae</taxon>
        <taxon>Araucaria</taxon>
    </lineage>
</organism>